<dbReference type="GO" id="GO:0046872">
    <property type="term" value="F:metal ion binding"/>
    <property type="evidence" value="ECO:0007669"/>
    <property type="project" value="UniProtKB-KW"/>
</dbReference>
<feature type="transmembrane region" description="Helical" evidence="14">
    <location>
        <begin position="1043"/>
        <end position="1065"/>
    </location>
</feature>
<comment type="subcellular location">
    <subcellularLocation>
        <location evidence="1">Nucleus</location>
    </subcellularLocation>
</comment>
<feature type="domain" description="Rieske" evidence="15">
    <location>
        <begin position="785"/>
        <end position="859"/>
    </location>
</feature>
<feature type="transmembrane region" description="Helical" evidence="14">
    <location>
        <begin position="1842"/>
        <end position="1861"/>
    </location>
</feature>
<dbReference type="Gene3D" id="2.102.10.10">
    <property type="entry name" value="Rieske [2Fe-2S] iron-sulphur domain"/>
    <property type="match status" value="1"/>
</dbReference>
<evidence type="ECO:0000256" key="14">
    <source>
        <dbReference type="SAM" id="Phobius"/>
    </source>
</evidence>
<dbReference type="PANTHER" id="PTHR12708:SF0">
    <property type="entry name" value="DNA POLYMERASE EPSILON SUBUNIT 2"/>
    <property type="match status" value="1"/>
</dbReference>
<dbReference type="InterPro" id="IPR049452">
    <property type="entry name" value="Anoctamin_TM"/>
</dbReference>
<feature type="region of interest" description="Disordered" evidence="13">
    <location>
        <begin position="593"/>
        <end position="726"/>
    </location>
</feature>
<dbReference type="GO" id="GO:0006261">
    <property type="term" value="P:DNA-templated DNA replication"/>
    <property type="evidence" value="ECO:0007669"/>
    <property type="project" value="InterPro"/>
</dbReference>
<dbReference type="EMBL" id="VLTO01000002">
    <property type="protein sequence ID" value="KAA0178064.1"/>
    <property type="molecule type" value="Genomic_DNA"/>
</dbReference>
<dbReference type="Proteomes" id="UP000322899">
    <property type="component" value="Unassembled WGS sequence"/>
</dbReference>
<feature type="region of interest" description="Disordered" evidence="13">
    <location>
        <begin position="2430"/>
        <end position="2449"/>
    </location>
</feature>
<protein>
    <recommendedName>
        <fullName evidence="12">DNA polymerase II subunit 2</fullName>
    </recommendedName>
</protein>
<keyword evidence="3" id="KW-0285">Flavoprotein</keyword>
<feature type="transmembrane region" description="Helical" evidence="14">
    <location>
        <begin position="1378"/>
        <end position="1399"/>
    </location>
</feature>
<keyword evidence="7" id="KW-0274">FAD</keyword>
<organism evidence="16 17">
    <name type="scientific">Cafeteria roenbergensis</name>
    <name type="common">Marine flagellate</name>
    <dbReference type="NCBI Taxonomy" id="33653"/>
    <lineage>
        <taxon>Eukaryota</taxon>
        <taxon>Sar</taxon>
        <taxon>Stramenopiles</taxon>
        <taxon>Bigyra</taxon>
        <taxon>Opalozoa</taxon>
        <taxon>Bicosoecida</taxon>
        <taxon>Cafeteriaceae</taxon>
        <taxon>Cafeteria</taxon>
    </lineage>
</organism>
<keyword evidence="14" id="KW-0812">Transmembrane</keyword>
<dbReference type="InterPro" id="IPR023753">
    <property type="entry name" value="FAD/NAD-binding_dom"/>
</dbReference>
<reference evidence="16 17" key="1">
    <citation type="submission" date="2019-07" db="EMBL/GenBank/DDBJ databases">
        <title>Genomes of Cafeteria roenbergensis.</title>
        <authorList>
            <person name="Fischer M.G."/>
            <person name="Hackl T."/>
            <person name="Roman M."/>
        </authorList>
    </citation>
    <scope>NUCLEOTIDE SEQUENCE [LARGE SCALE GENOMIC DNA]</scope>
    <source>
        <strain evidence="16 17">E4-10P</strain>
    </source>
</reference>
<dbReference type="InterPro" id="IPR028202">
    <property type="entry name" value="Reductase_C"/>
</dbReference>
<keyword evidence="5" id="KW-0001">2Fe-2S</keyword>
<dbReference type="PROSITE" id="PS51296">
    <property type="entry name" value="RIESKE"/>
    <property type="match status" value="1"/>
</dbReference>
<dbReference type="InterPro" id="IPR036922">
    <property type="entry name" value="Rieske_2Fe-2S_sf"/>
</dbReference>
<evidence type="ECO:0000256" key="4">
    <source>
        <dbReference type="ARBA" id="ARBA00022705"/>
    </source>
</evidence>
<dbReference type="GO" id="GO:0008622">
    <property type="term" value="C:epsilon DNA polymerase complex"/>
    <property type="evidence" value="ECO:0007669"/>
    <property type="project" value="InterPro"/>
</dbReference>
<feature type="compositionally biased region" description="Low complexity" evidence="13">
    <location>
        <begin position="690"/>
        <end position="726"/>
    </location>
</feature>
<keyword evidence="8" id="KW-0408">Iron</keyword>
<keyword evidence="6" id="KW-0479">Metal-binding</keyword>
<dbReference type="Gene3D" id="3.30.390.30">
    <property type="match status" value="1"/>
</dbReference>
<feature type="region of interest" description="Disordered" evidence="13">
    <location>
        <begin position="2383"/>
        <end position="2404"/>
    </location>
</feature>
<evidence type="ECO:0000313" key="17">
    <source>
        <dbReference type="Proteomes" id="UP000322899"/>
    </source>
</evidence>
<evidence type="ECO:0000256" key="10">
    <source>
        <dbReference type="ARBA" id="ARBA00023125"/>
    </source>
</evidence>
<keyword evidence="4" id="KW-0235">DNA replication</keyword>
<evidence type="ECO:0000256" key="2">
    <source>
        <dbReference type="ARBA" id="ARBA00009560"/>
    </source>
</evidence>
<dbReference type="GO" id="GO:0051537">
    <property type="term" value="F:2 iron, 2 sulfur cluster binding"/>
    <property type="evidence" value="ECO:0007669"/>
    <property type="project" value="UniProtKB-KW"/>
</dbReference>
<keyword evidence="14" id="KW-0472">Membrane</keyword>
<evidence type="ECO:0000256" key="5">
    <source>
        <dbReference type="ARBA" id="ARBA00022714"/>
    </source>
</evidence>
<dbReference type="GO" id="GO:0042276">
    <property type="term" value="P:error-prone translesion synthesis"/>
    <property type="evidence" value="ECO:0007669"/>
    <property type="project" value="TreeGrafter"/>
</dbReference>
<feature type="compositionally biased region" description="Acidic residues" evidence="13">
    <location>
        <begin position="632"/>
        <end position="642"/>
    </location>
</feature>
<sequence length="2538" mass="268125">MSDADLTRMVMREFRMNSITLKRDALEAIVSVVRREADAEGALQLIMNTIQERLRRHGGDAVAVDRDMVAAAVEESSREEDDRRREALQIVSAFKAPSFKFNAARRSYHPDSSARPLHGTAKDKVAMLRQRFASVRQRLSRNPRFHKPVSAKAAKETPWVELVTVDALRSKEGEVATVLGMIVPATPGSATRWALEDLHSRVPLDVESCRRMPGLYTESCIVLVQGRLDEDGVFRAWNVGMPPPEARTDSLLALGVVDQYQLLRTPAEWEAASALEERDTSAQFCVFSDCSMDKDIVRARLRRCLETYDASEDVPRLIVLCGPFQSAPFGAQSGARRAFTASMNALADIFASTPNIAAKSQIVLVPAAGDPGSASVLPRAPLPSVLCEPVRRVVGRLALASNPCRILFHTQEIVVFRDNASSRMRRHCIIRPKDDADDEADAEEEGEAAATAGEGDAGSDAEGDDGAGAPSARPLTSEPGDGFSLMSGSDRAVSQHLSSTIVSQGHLCPLPLSVQPVYWAHDVGLRLFPLPDVVVLADDHDLFVREQVCGAETTVACPGSLAHGTFLAYEPASRAVIACDADAALTATQLGLSAGEASPGDSSHHEWQQSRLHASSAGGERDESSEFRAGSGEEEEDDDIDVEPGSAPGASAQAPHGFSGGGDDVDVDADVEPQSLSASDSSRHRKQSHGPRASSSPGAVSPSSSGYAGTPGPGAATAGSASSPSGWRTSPSMACCAVAKPPRSEPLAAAVPATKPVVVRTVVADSVATGKLTTFVADIGGKKFPLLLARTADGALHATANRCPHYGLPLTKGVVAAGCISCPFHGAQFSLETGDIEDGPSMDKLPIYAVTVAADGFAYVELPGPEPSLALTPAYAAASDGATSDASVVIVGAGAASQGAVEELTAGGFGGSITIIAREGPGENHIDRTKLSKNLSMGSDLERIALRSPAWWTARGVRLLLGRTAVDIDVSGSHVRLSDGGSVRFTSLVVATGGRARRLDGSDGPGAPSMDGASLLGAFVCKDAGDAKAILQAARDAGPRGNVVVVGAGFVGMEVAASIAGLLLLADPDERQIGSVTVVGSSAEPFERAIGPELGGAMRAVHEANGVTFRMGARAASIRPSDAAPERVGAVRLSDGSELPADVVVIGAGIVPKAELLAKVPGAVVERGAVHVDASMRVVAGRQIFAAGDIAMFPVARPLPKQPARMRLEHWNAAMSQGRVAARAIMGKEGAVFDKVPFFSTGQFGTNVRVAGHAHKWDEVVVQGTLGPEPRATAFYCVADTVVMVATIQNDPVAVAAREAMRLGVMPTASQHAVEHANRVHPRTKDAMDDVVPWSVCETRAGRFCFPSCDPLCCFQPSASDLAAMGPGISSYFKLLKAFAWLFLLWTLFTLPMDVMVTFGTRNTTLPEATAFAEVTLGQLGADPNVTNVEVVGTDCAPEGQPSRPCLVTKLEAAQVFTISDLISMAIWCVAYVWIRVMEKRESQAIDMDHMTIQDYSVHLTSVPPFAKADHIRKHFEAITGEGSVADVQVAEDDAELLRIFVKRGRLIKRITDLTEQQAKAHAMGRHGLEKRLLSRRTAIKEKIMLLNGQARSVKTNNRSLAAFVTFERHADMSRVTRMYRSRGACSAFLQPHRLRMSVPDPTQRSKGRLAAAAKAAFGGGSAAPEPRPADEAALPEVSVRVRVKAAPPPSTIMWHNLHFSWCSRMQRRSVTAVVSAVLLVLSVLAGVLASVQQAQLANASGGGTCASTSSAAVLKKAATGPEATTEDVYCYCQYLGKHDAVAFAKEGRLCADWASSVLITTIATVAAAAVVPVVNGVFRILLKYMSEWEAHHSLNSQAESFAQRLFLLTVINTSILPLLINARIPGLVLPGNQFEDLVPVWYATVGVQITLTMLINVFVPHVTPILRFFYVLAVQRGFCHERGCSFKCLGDPSQRAVSQRQLNSWFEGPQFHLDTRYATIMQSVFVTLLFGAVLPLLVPIAFFGMLLSFYVDKWLLLRFYRIPPHYDVHLGRALTSWIPWAIFLHLGFTAYAMSTPAIFASVAADVGVFGDVTSAAAASSGTLRELVQRLQQTHVFSLTVAALAVLLFTVLSKFVSGLTRCSRVACAVVSCGACVERPKDRLSLACANTTFSEARDSGRLSGLVSYSLMQNPDIADAMAIAPEVAKSKKRVIEFRDELPTCDTKAAAAAVAAGEAAAAAGGIGVTDSKSAPLATAASASAIASAEDGPLLATAAAAGHKDHEELVMVERRLAPPPRPAVETANPAFGAGVTGEDATGFRGADTPRTRLGHRRPGEGGESRGTFTGVRRRVFGSDTGADDEWTDAAPGRRLRREEAETEAREAMVLGRDVSLRMLAAWRRGEDSAAAAHAATLGARYVQTDLDDSDGDSSSGADSAADAWAGGHGSSAGLAGVGGASGMVVTPVAALPNSKSSRRFGASAPSAATPSSGMVITPVGMPAGVPPPLGPAHVAAAGASGAFDFDLDEEDSDSSEEEARVMHRAGIPTNDWDVDENQPVRWTGYGGVIQPHADADAGERDA</sequence>
<dbReference type="InterPro" id="IPR016156">
    <property type="entry name" value="FAD/NAD-linked_Rdtase_dimer_sf"/>
</dbReference>
<feature type="compositionally biased region" description="Acidic residues" evidence="13">
    <location>
        <begin position="2483"/>
        <end position="2492"/>
    </location>
</feature>
<dbReference type="OrthoDB" id="10254730at2759"/>
<feature type="region of interest" description="Disordered" evidence="13">
    <location>
        <begin position="2483"/>
        <end position="2538"/>
    </location>
</feature>
<dbReference type="GO" id="GO:0003677">
    <property type="term" value="F:DNA binding"/>
    <property type="evidence" value="ECO:0007669"/>
    <property type="project" value="UniProtKB-KW"/>
</dbReference>
<feature type="transmembrane region" description="Helical" evidence="14">
    <location>
        <begin position="2011"/>
        <end position="2032"/>
    </location>
</feature>
<dbReference type="PANTHER" id="PTHR12708">
    <property type="entry name" value="DNA POLYMERASE EPSILON SUBUNIT B"/>
    <property type="match status" value="1"/>
</dbReference>
<dbReference type="Pfam" id="PF04042">
    <property type="entry name" value="DNA_pol_E_B"/>
    <property type="match status" value="1"/>
</dbReference>
<accession>A0A5A8EL67</accession>
<feature type="region of interest" description="Disordered" evidence="13">
    <location>
        <begin position="2255"/>
        <end position="2337"/>
    </location>
</feature>
<keyword evidence="9" id="KW-0411">Iron-sulfur</keyword>
<dbReference type="Pfam" id="PF04547">
    <property type="entry name" value="Anoctamin"/>
    <property type="match status" value="1"/>
</dbReference>
<dbReference type="Gene3D" id="3.50.50.60">
    <property type="entry name" value="FAD/NAD(P)-binding domain"/>
    <property type="match status" value="2"/>
</dbReference>
<keyword evidence="10" id="KW-0238">DNA-binding</keyword>
<gene>
    <name evidence="16" type="ORF">FNF27_00612</name>
</gene>
<dbReference type="SUPFAM" id="SSF51905">
    <property type="entry name" value="FAD/NAD(P)-binding domain"/>
    <property type="match status" value="1"/>
</dbReference>
<feature type="transmembrane region" description="Helical" evidence="14">
    <location>
        <begin position="1453"/>
        <end position="1475"/>
    </location>
</feature>
<evidence type="ECO:0000256" key="11">
    <source>
        <dbReference type="ARBA" id="ARBA00023242"/>
    </source>
</evidence>
<keyword evidence="11" id="KW-0539">Nucleus</keyword>
<dbReference type="Pfam" id="PF00355">
    <property type="entry name" value="Rieske"/>
    <property type="match status" value="1"/>
</dbReference>
<feature type="compositionally biased region" description="Acidic residues" evidence="13">
    <location>
        <begin position="435"/>
        <end position="447"/>
    </location>
</feature>
<feature type="transmembrane region" description="Helical" evidence="14">
    <location>
        <begin position="1965"/>
        <end position="1991"/>
    </location>
</feature>
<evidence type="ECO:0000256" key="13">
    <source>
        <dbReference type="SAM" id="MobiDB-lite"/>
    </source>
</evidence>
<dbReference type="GO" id="GO:0016491">
    <property type="term" value="F:oxidoreductase activity"/>
    <property type="evidence" value="ECO:0007669"/>
    <property type="project" value="InterPro"/>
</dbReference>
<dbReference type="SUPFAM" id="SSF55424">
    <property type="entry name" value="FAD/NAD-linked reductases, dimerisation (C-terminal) domain"/>
    <property type="match status" value="1"/>
</dbReference>
<feature type="transmembrane region" description="Helical" evidence="14">
    <location>
        <begin position="1881"/>
        <end position="1900"/>
    </location>
</feature>
<proteinExistence type="inferred from homology"/>
<evidence type="ECO:0000256" key="1">
    <source>
        <dbReference type="ARBA" id="ARBA00004123"/>
    </source>
</evidence>
<evidence type="ECO:0000313" key="16">
    <source>
        <dbReference type="EMBL" id="KAA0178064.1"/>
    </source>
</evidence>
<feature type="transmembrane region" description="Helical" evidence="14">
    <location>
        <begin position="1798"/>
        <end position="1822"/>
    </location>
</feature>
<feature type="compositionally biased region" description="Low complexity" evidence="13">
    <location>
        <begin position="2388"/>
        <end position="2401"/>
    </location>
</feature>
<dbReference type="InterPro" id="IPR016266">
    <property type="entry name" value="POLE2"/>
</dbReference>
<comment type="caution">
    <text evidence="16">The sequence shown here is derived from an EMBL/GenBank/DDBJ whole genome shotgun (WGS) entry which is preliminary data.</text>
</comment>
<feature type="compositionally biased region" description="Low complexity" evidence="13">
    <location>
        <begin position="643"/>
        <end position="655"/>
    </location>
</feature>
<dbReference type="InterPro" id="IPR017941">
    <property type="entry name" value="Rieske_2Fe-2S"/>
</dbReference>
<evidence type="ECO:0000256" key="12">
    <source>
        <dbReference type="ARBA" id="ARBA00032930"/>
    </source>
</evidence>
<dbReference type="InterPro" id="IPR036188">
    <property type="entry name" value="FAD/NAD-bd_sf"/>
</dbReference>
<dbReference type="PRINTS" id="PR00411">
    <property type="entry name" value="PNDRDTASEI"/>
</dbReference>
<evidence type="ECO:0000256" key="3">
    <source>
        <dbReference type="ARBA" id="ARBA00022630"/>
    </source>
</evidence>
<dbReference type="Pfam" id="PF07992">
    <property type="entry name" value="Pyr_redox_2"/>
    <property type="match status" value="1"/>
</dbReference>
<feature type="transmembrane region" description="Helical" evidence="14">
    <location>
        <begin position="2076"/>
        <end position="2096"/>
    </location>
</feature>
<comment type="similarity">
    <text evidence="2">Belongs to the DNA polymerase epsilon subunit B family.</text>
</comment>
<name>A0A5A8EL67_CAFRO</name>
<feature type="region of interest" description="Disordered" evidence="13">
    <location>
        <begin position="434"/>
        <end position="489"/>
    </location>
</feature>
<dbReference type="PRINTS" id="PR00368">
    <property type="entry name" value="FADPNR"/>
</dbReference>
<dbReference type="InterPro" id="IPR007185">
    <property type="entry name" value="DNA_pol_a/d/e_bsu"/>
</dbReference>
<evidence type="ECO:0000256" key="6">
    <source>
        <dbReference type="ARBA" id="ARBA00022723"/>
    </source>
</evidence>
<feature type="compositionally biased region" description="Basic and acidic residues" evidence="13">
    <location>
        <begin position="2529"/>
        <end position="2538"/>
    </location>
</feature>
<dbReference type="SUPFAM" id="SSF50022">
    <property type="entry name" value="ISP domain"/>
    <property type="match status" value="1"/>
</dbReference>
<keyword evidence="14" id="KW-1133">Transmembrane helix</keyword>
<evidence type="ECO:0000259" key="15">
    <source>
        <dbReference type="PROSITE" id="PS51296"/>
    </source>
</evidence>
<evidence type="ECO:0000256" key="7">
    <source>
        <dbReference type="ARBA" id="ARBA00022827"/>
    </source>
</evidence>
<feature type="transmembrane region" description="Helical" evidence="14">
    <location>
        <begin position="1711"/>
        <end position="1732"/>
    </location>
</feature>
<dbReference type="Pfam" id="PF14759">
    <property type="entry name" value="Reductase_C"/>
    <property type="match status" value="1"/>
</dbReference>
<evidence type="ECO:0000256" key="8">
    <source>
        <dbReference type="ARBA" id="ARBA00023004"/>
    </source>
</evidence>
<feature type="compositionally biased region" description="Low complexity" evidence="13">
    <location>
        <begin position="2438"/>
        <end position="2449"/>
    </location>
</feature>
<evidence type="ECO:0000256" key="9">
    <source>
        <dbReference type="ARBA" id="ARBA00023014"/>
    </source>
</evidence>